<comment type="caution">
    <text evidence="2">The sequence shown here is derived from an EMBL/GenBank/DDBJ whole genome shotgun (WGS) entry which is preliminary data.</text>
</comment>
<protein>
    <recommendedName>
        <fullName evidence="4">DUF4149 domain-containing protein</fullName>
    </recommendedName>
</protein>
<evidence type="ECO:0008006" key="4">
    <source>
        <dbReference type="Google" id="ProtNLM"/>
    </source>
</evidence>
<keyword evidence="1" id="KW-0472">Membrane</keyword>
<evidence type="ECO:0000256" key="1">
    <source>
        <dbReference type="SAM" id="Phobius"/>
    </source>
</evidence>
<reference evidence="3" key="1">
    <citation type="journal article" date="2019" name="Int. J. Syst. Evol. Microbiol.">
        <title>The Global Catalogue of Microorganisms (GCM) 10K type strain sequencing project: providing services to taxonomists for standard genome sequencing and annotation.</title>
        <authorList>
            <consortium name="The Broad Institute Genomics Platform"/>
            <consortium name="The Broad Institute Genome Sequencing Center for Infectious Disease"/>
            <person name="Wu L."/>
            <person name="Ma J."/>
        </authorList>
    </citation>
    <scope>NUCLEOTIDE SEQUENCE [LARGE SCALE GENOMIC DNA]</scope>
    <source>
        <strain evidence="3">JCM 17759</strain>
    </source>
</reference>
<dbReference type="RefSeq" id="WP_345320181.1">
    <property type="nucleotide sequence ID" value="NZ_BAABGA010000016.1"/>
</dbReference>
<keyword evidence="1" id="KW-0812">Transmembrane</keyword>
<organism evidence="2 3">
    <name type="scientific">Novipirellula rosea</name>
    <dbReference type="NCBI Taxonomy" id="1031540"/>
    <lineage>
        <taxon>Bacteria</taxon>
        <taxon>Pseudomonadati</taxon>
        <taxon>Planctomycetota</taxon>
        <taxon>Planctomycetia</taxon>
        <taxon>Pirellulales</taxon>
        <taxon>Pirellulaceae</taxon>
        <taxon>Novipirellula</taxon>
    </lineage>
</organism>
<evidence type="ECO:0000313" key="3">
    <source>
        <dbReference type="Proteomes" id="UP001500840"/>
    </source>
</evidence>
<dbReference type="Proteomes" id="UP001500840">
    <property type="component" value="Unassembled WGS sequence"/>
</dbReference>
<name>A0ABP8MF46_9BACT</name>
<evidence type="ECO:0000313" key="2">
    <source>
        <dbReference type="EMBL" id="GAA4448140.1"/>
    </source>
</evidence>
<feature type="transmembrane region" description="Helical" evidence="1">
    <location>
        <begin position="77"/>
        <end position="98"/>
    </location>
</feature>
<gene>
    <name evidence="2" type="ORF">GCM10023156_10900</name>
</gene>
<proteinExistence type="predicted"/>
<keyword evidence="3" id="KW-1185">Reference proteome</keyword>
<accession>A0ABP8MF46</accession>
<dbReference type="EMBL" id="BAABGA010000016">
    <property type="protein sequence ID" value="GAA4448140.1"/>
    <property type="molecule type" value="Genomic_DNA"/>
</dbReference>
<feature type="transmembrane region" description="Helical" evidence="1">
    <location>
        <begin position="51"/>
        <end position="71"/>
    </location>
</feature>
<feature type="transmembrane region" description="Helical" evidence="1">
    <location>
        <begin position="12"/>
        <end position="30"/>
    </location>
</feature>
<sequence>MNIPDIVLQLKPLVDTGLCVLIWLVQWIIYPSFEFCDLDRFQSWHRRYTQLISFFVIPLMFVQVGLHGWAIVSNPSFADGFAILCIAIAWVSTFMLSVPCHNRLQRHGYDVVTIRRLVHTNWIRTVAWTAVLASDLFS</sequence>
<keyword evidence="1" id="KW-1133">Transmembrane helix</keyword>